<keyword evidence="3 6" id="KW-0812">Transmembrane</keyword>
<keyword evidence="8" id="KW-1185">Reference proteome</keyword>
<organism evidence="7 8">
    <name type="scientific">Paraglaciecola algarum</name>
    <dbReference type="NCBI Taxonomy" id="3050085"/>
    <lineage>
        <taxon>Bacteria</taxon>
        <taxon>Pseudomonadati</taxon>
        <taxon>Pseudomonadota</taxon>
        <taxon>Gammaproteobacteria</taxon>
        <taxon>Alteromonadales</taxon>
        <taxon>Alteromonadaceae</taxon>
        <taxon>Paraglaciecola</taxon>
    </lineage>
</organism>
<evidence type="ECO:0000313" key="7">
    <source>
        <dbReference type="EMBL" id="MCF2949202.1"/>
    </source>
</evidence>
<feature type="transmembrane region" description="Helical" evidence="6">
    <location>
        <begin position="12"/>
        <end position="37"/>
    </location>
</feature>
<dbReference type="RefSeq" id="WP_235313302.1">
    <property type="nucleotide sequence ID" value="NZ_JAKGAS010000007.1"/>
</dbReference>
<evidence type="ECO:0000256" key="3">
    <source>
        <dbReference type="ARBA" id="ARBA00022692"/>
    </source>
</evidence>
<gene>
    <name evidence="7" type="ORF">L0668_13865</name>
</gene>
<evidence type="ECO:0000256" key="1">
    <source>
        <dbReference type="ARBA" id="ARBA00004651"/>
    </source>
</evidence>
<dbReference type="EMBL" id="JAKGAS010000007">
    <property type="protein sequence ID" value="MCF2949202.1"/>
    <property type="molecule type" value="Genomic_DNA"/>
</dbReference>
<feature type="transmembrane region" description="Helical" evidence="6">
    <location>
        <begin position="111"/>
        <end position="133"/>
    </location>
</feature>
<evidence type="ECO:0000256" key="2">
    <source>
        <dbReference type="ARBA" id="ARBA00022475"/>
    </source>
</evidence>
<sequence length="145" mass="16576">MNIKIKPLFEKVVDLVFGIILLFIILAIAIGAIQLFVDVWDLLSLKGITGQYINMITDVLTLYVMVELSRSLIEYFETHKLRLTFIIDAAIVFIVRELLIGLFKHEMKPDMIYAISTILFVLGALRIAAIVVYQREKQMSEDALN</sequence>
<evidence type="ECO:0000313" key="8">
    <source>
        <dbReference type="Proteomes" id="UP001521137"/>
    </source>
</evidence>
<keyword evidence="5 6" id="KW-0472">Membrane</keyword>
<name>A0ABS9D9Z4_9ALTE</name>
<dbReference type="Pfam" id="PF06146">
    <property type="entry name" value="PsiE"/>
    <property type="match status" value="1"/>
</dbReference>
<evidence type="ECO:0000256" key="5">
    <source>
        <dbReference type="ARBA" id="ARBA00023136"/>
    </source>
</evidence>
<comment type="subcellular location">
    <subcellularLocation>
        <location evidence="1">Cell membrane</location>
        <topology evidence="1">Multi-pass membrane protein</topology>
    </subcellularLocation>
</comment>
<dbReference type="InterPro" id="IPR020948">
    <property type="entry name" value="P_starv_induced_PsiE-like"/>
</dbReference>
<keyword evidence="4 6" id="KW-1133">Transmembrane helix</keyword>
<dbReference type="Proteomes" id="UP001521137">
    <property type="component" value="Unassembled WGS sequence"/>
</dbReference>
<comment type="caution">
    <text evidence="7">The sequence shown here is derived from an EMBL/GenBank/DDBJ whole genome shotgun (WGS) entry which is preliminary data.</text>
</comment>
<protein>
    <submittedName>
        <fullName evidence="7">Phosphate-starvation-inducible PsiE family protein</fullName>
    </submittedName>
</protein>
<keyword evidence="2" id="KW-1003">Cell membrane</keyword>
<reference evidence="7 8" key="1">
    <citation type="submission" date="2022-01" db="EMBL/GenBank/DDBJ databases">
        <title>Paraglaciecola sp. G1-23.</title>
        <authorList>
            <person name="Jin M.S."/>
            <person name="Han D.M."/>
            <person name="Kim H.M."/>
            <person name="Jeon C.O."/>
        </authorList>
    </citation>
    <scope>NUCLEOTIDE SEQUENCE [LARGE SCALE GENOMIC DNA]</scope>
    <source>
        <strain evidence="7 8">G1-23</strain>
    </source>
</reference>
<evidence type="ECO:0000256" key="4">
    <source>
        <dbReference type="ARBA" id="ARBA00022989"/>
    </source>
</evidence>
<accession>A0ABS9D9Z4</accession>
<proteinExistence type="predicted"/>
<evidence type="ECO:0000256" key="6">
    <source>
        <dbReference type="SAM" id="Phobius"/>
    </source>
</evidence>